<dbReference type="InterPro" id="IPR054465">
    <property type="entry name" value="Integrase_p58-like_C"/>
</dbReference>
<dbReference type="GO" id="GO:0004190">
    <property type="term" value="F:aspartic-type endopeptidase activity"/>
    <property type="evidence" value="ECO:0007669"/>
    <property type="project" value="InterPro"/>
</dbReference>
<proteinExistence type="inferred from homology"/>
<evidence type="ECO:0000259" key="16">
    <source>
        <dbReference type="PROSITE" id="PS50994"/>
    </source>
</evidence>
<dbReference type="InterPro" id="IPR043128">
    <property type="entry name" value="Rev_trsase/Diguanyl_cyclase"/>
</dbReference>
<dbReference type="Gene3D" id="3.10.20.370">
    <property type="match status" value="1"/>
</dbReference>
<dbReference type="Pfam" id="PF00665">
    <property type="entry name" value="rve"/>
    <property type="match status" value="1"/>
</dbReference>
<evidence type="ECO:0000313" key="18">
    <source>
        <dbReference type="Proteomes" id="UP000005207"/>
    </source>
</evidence>
<evidence type="ECO:0000256" key="8">
    <source>
        <dbReference type="ARBA" id="ARBA00022842"/>
    </source>
</evidence>
<keyword evidence="18" id="KW-1185">Reference proteome</keyword>
<dbReference type="InterPro" id="IPR021109">
    <property type="entry name" value="Peptidase_aspartic_dom_sf"/>
</dbReference>
<keyword evidence="6" id="KW-0255">Endonuclease</keyword>
<feature type="compositionally biased region" description="Polar residues" evidence="14">
    <location>
        <begin position="851"/>
        <end position="862"/>
    </location>
</feature>
<dbReference type="InterPro" id="IPR000477">
    <property type="entry name" value="RT_dom"/>
</dbReference>
<dbReference type="PANTHER" id="PTHR37984:SF5">
    <property type="entry name" value="PROTEIN NYNRIN-LIKE"/>
    <property type="match status" value="1"/>
</dbReference>
<organism evidence="17 18">
    <name type="scientific">Oreochromis niloticus</name>
    <name type="common">Nile tilapia</name>
    <name type="synonym">Tilapia nilotica</name>
    <dbReference type="NCBI Taxonomy" id="8128"/>
    <lineage>
        <taxon>Eukaryota</taxon>
        <taxon>Metazoa</taxon>
        <taxon>Chordata</taxon>
        <taxon>Craniata</taxon>
        <taxon>Vertebrata</taxon>
        <taxon>Euteleostomi</taxon>
        <taxon>Actinopterygii</taxon>
        <taxon>Neopterygii</taxon>
        <taxon>Teleostei</taxon>
        <taxon>Neoteleostei</taxon>
        <taxon>Acanthomorphata</taxon>
        <taxon>Ovalentaria</taxon>
        <taxon>Cichlomorphae</taxon>
        <taxon>Cichliformes</taxon>
        <taxon>Cichlidae</taxon>
        <taxon>African cichlids</taxon>
        <taxon>Pseudocrenilabrinae</taxon>
        <taxon>Oreochromini</taxon>
        <taxon>Oreochromis</taxon>
    </lineage>
</organism>
<keyword evidence="7" id="KW-0378">Hydrolase</keyword>
<dbReference type="InterPro" id="IPR041588">
    <property type="entry name" value="Integrase_H2C2"/>
</dbReference>
<evidence type="ECO:0000256" key="1">
    <source>
        <dbReference type="ARBA" id="ARBA00010879"/>
    </source>
</evidence>
<name>A0A669ENU2_ORENI</name>
<keyword evidence="8" id="KW-0460">Magnesium</keyword>
<evidence type="ECO:0000256" key="11">
    <source>
        <dbReference type="ARBA" id="ARBA00022918"/>
    </source>
</evidence>
<dbReference type="SUPFAM" id="SSF56672">
    <property type="entry name" value="DNA/RNA polymerases"/>
    <property type="match status" value="1"/>
</dbReference>
<dbReference type="GO" id="GO:0003964">
    <property type="term" value="F:RNA-directed DNA polymerase activity"/>
    <property type="evidence" value="ECO:0007669"/>
    <property type="project" value="UniProtKB-KW"/>
</dbReference>
<protein>
    <recommendedName>
        <fullName evidence="13">Gypsy retrotransposon integrase-like protein 1</fullName>
        <ecNumber evidence="2">3.1.26.4</ecNumber>
    </recommendedName>
</protein>
<evidence type="ECO:0000259" key="15">
    <source>
        <dbReference type="PROSITE" id="PS50878"/>
    </source>
</evidence>
<dbReference type="Gene3D" id="3.30.420.10">
    <property type="entry name" value="Ribonuclease H-like superfamily/Ribonuclease H"/>
    <property type="match status" value="1"/>
</dbReference>
<keyword evidence="12" id="KW-0511">Multifunctional enzyme</keyword>
<feature type="domain" description="Integrase catalytic" evidence="16">
    <location>
        <begin position="858"/>
        <end position="1033"/>
    </location>
</feature>
<dbReference type="InterPro" id="IPR001584">
    <property type="entry name" value="Integrase_cat-core"/>
</dbReference>
<keyword evidence="10" id="KW-0229">DNA integration</keyword>
<dbReference type="Pfam" id="PF17919">
    <property type="entry name" value="RT_RNaseH_2"/>
    <property type="match status" value="1"/>
</dbReference>
<evidence type="ECO:0000256" key="10">
    <source>
        <dbReference type="ARBA" id="ARBA00022908"/>
    </source>
</evidence>
<evidence type="ECO:0000256" key="2">
    <source>
        <dbReference type="ARBA" id="ARBA00012180"/>
    </source>
</evidence>
<dbReference type="FunFam" id="1.10.340.70:FF:000001">
    <property type="entry name" value="Retrovirus-related Pol polyprotein from transposon gypsy-like Protein"/>
    <property type="match status" value="1"/>
</dbReference>
<dbReference type="PROSITE" id="PS50878">
    <property type="entry name" value="RT_POL"/>
    <property type="match status" value="1"/>
</dbReference>
<dbReference type="InterPro" id="IPR036397">
    <property type="entry name" value="RNaseH_sf"/>
</dbReference>
<dbReference type="EC" id="3.1.26.4" evidence="2"/>
<accession>A0A669ENU2</accession>
<evidence type="ECO:0000256" key="13">
    <source>
        <dbReference type="ARBA" id="ARBA00039658"/>
    </source>
</evidence>
<dbReference type="Gene3D" id="2.40.70.10">
    <property type="entry name" value="Acid Proteases"/>
    <property type="match status" value="1"/>
</dbReference>
<dbReference type="FunFam" id="3.30.420.10:FF:000032">
    <property type="entry name" value="Retrovirus-related Pol polyprotein from transposon 297-like Protein"/>
    <property type="match status" value="1"/>
</dbReference>
<dbReference type="InterPro" id="IPR001969">
    <property type="entry name" value="Aspartic_peptidase_AS"/>
</dbReference>
<dbReference type="PANTHER" id="PTHR37984">
    <property type="entry name" value="PROTEIN CBG26694"/>
    <property type="match status" value="1"/>
</dbReference>
<feature type="region of interest" description="Disordered" evidence="14">
    <location>
        <begin position="180"/>
        <end position="200"/>
    </location>
</feature>
<dbReference type="PROSITE" id="PS00141">
    <property type="entry name" value="ASP_PROTEASE"/>
    <property type="match status" value="1"/>
</dbReference>
<feature type="region of interest" description="Disordered" evidence="14">
    <location>
        <begin position="1139"/>
        <end position="1172"/>
    </location>
</feature>
<dbReference type="SUPFAM" id="SSF50630">
    <property type="entry name" value="Acid proteases"/>
    <property type="match status" value="1"/>
</dbReference>
<dbReference type="CDD" id="cd09274">
    <property type="entry name" value="RNase_HI_RT_Ty3"/>
    <property type="match status" value="1"/>
</dbReference>
<dbReference type="GO" id="GO:0004523">
    <property type="term" value="F:RNA-DNA hybrid ribonuclease activity"/>
    <property type="evidence" value="ECO:0007669"/>
    <property type="project" value="UniProtKB-EC"/>
</dbReference>
<evidence type="ECO:0000256" key="6">
    <source>
        <dbReference type="ARBA" id="ARBA00022759"/>
    </source>
</evidence>
<feature type="compositionally biased region" description="Low complexity" evidence="14">
    <location>
        <begin position="180"/>
        <end position="192"/>
    </location>
</feature>
<evidence type="ECO:0000256" key="7">
    <source>
        <dbReference type="ARBA" id="ARBA00022801"/>
    </source>
</evidence>
<evidence type="ECO:0000256" key="9">
    <source>
        <dbReference type="ARBA" id="ARBA00022884"/>
    </source>
</evidence>
<dbReference type="GO" id="GO:0015074">
    <property type="term" value="P:DNA integration"/>
    <property type="evidence" value="ECO:0007669"/>
    <property type="project" value="UniProtKB-KW"/>
</dbReference>
<comment type="similarity">
    <text evidence="1">Belongs to the beta type-B retroviral polymerase family. HERV class-II K(HML-2) pol subfamily.</text>
</comment>
<evidence type="ECO:0000256" key="3">
    <source>
        <dbReference type="ARBA" id="ARBA00022679"/>
    </source>
</evidence>
<evidence type="ECO:0000256" key="12">
    <source>
        <dbReference type="ARBA" id="ARBA00023268"/>
    </source>
</evidence>
<evidence type="ECO:0000313" key="17">
    <source>
        <dbReference type="Ensembl" id="ENSONIP00000072731.1"/>
    </source>
</evidence>
<keyword evidence="9" id="KW-0694">RNA-binding</keyword>
<dbReference type="AlphaFoldDB" id="A0A669ENU2"/>
<reference evidence="17" key="2">
    <citation type="submission" date="2025-09" db="UniProtKB">
        <authorList>
            <consortium name="Ensembl"/>
        </authorList>
    </citation>
    <scope>IDENTIFICATION</scope>
</reference>
<dbReference type="Ensembl" id="ENSONIT00000087256.1">
    <property type="protein sequence ID" value="ENSONIP00000072731.1"/>
    <property type="gene ID" value="ENSONIG00000032682.1"/>
</dbReference>
<keyword evidence="5" id="KW-0540">Nuclease</keyword>
<dbReference type="Proteomes" id="UP000005207">
    <property type="component" value="Unplaced"/>
</dbReference>
<dbReference type="GO" id="GO:0006508">
    <property type="term" value="P:proteolysis"/>
    <property type="evidence" value="ECO:0007669"/>
    <property type="project" value="InterPro"/>
</dbReference>
<dbReference type="Pfam" id="PF13650">
    <property type="entry name" value="Asp_protease_2"/>
    <property type="match status" value="1"/>
</dbReference>
<dbReference type="InParanoid" id="A0A669ENU2"/>
<dbReference type="GO" id="GO:0003723">
    <property type="term" value="F:RNA binding"/>
    <property type="evidence" value="ECO:0007669"/>
    <property type="project" value="UniProtKB-KW"/>
</dbReference>
<reference evidence="17" key="1">
    <citation type="submission" date="2025-08" db="UniProtKB">
        <authorList>
            <consortium name="Ensembl"/>
        </authorList>
    </citation>
    <scope>IDENTIFICATION</scope>
</reference>
<dbReference type="CDD" id="cd01647">
    <property type="entry name" value="RT_LTR"/>
    <property type="match status" value="1"/>
</dbReference>
<dbReference type="Pfam" id="PF22938">
    <property type="entry name" value="Integrase_p58_C"/>
    <property type="match status" value="1"/>
</dbReference>
<feature type="domain" description="Reverse transcriptase" evidence="15">
    <location>
        <begin position="287"/>
        <end position="467"/>
    </location>
</feature>
<dbReference type="InterPro" id="IPR012337">
    <property type="entry name" value="RNaseH-like_sf"/>
</dbReference>
<dbReference type="OMA" id="PIKMHPR"/>
<dbReference type="InterPro" id="IPR050951">
    <property type="entry name" value="Retrovirus_Pol_polyprotein"/>
</dbReference>
<dbReference type="Gene3D" id="3.10.10.10">
    <property type="entry name" value="HIV Type 1 Reverse Transcriptase, subunit A, domain 1"/>
    <property type="match status" value="1"/>
</dbReference>
<dbReference type="Gene3D" id="1.10.340.70">
    <property type="match status" value="1"/>
</dbReference>
<dbReference type="GeneTree" id="ENSGT01100000263500"/>
<evidence type="ECO:0000256" key="14">
    <source>
        <dbReference type="SAM" id="MobiDB-lite"/>
    </source>
</evidence>
<dbReference type="FunFam" id="3.30.70.270:FF:000020">
    <property type="entry name" value="Transposon Tf2-6 polyprotein-like Protein"/>
    <property type="match status" value="1"/>
</dbReference>
<sequence>MWTSRTPHQAVPQACSGSGKRPRARVGGSTRARENDIPTPPPFPPSAVIAVGWTQVGDFCHVPVMIAGVSCTALLDTGSNATLVRPDVVPTGAAVQPTHVRLKTVTGDLAPIRGRGVFQFKVGDLGVPYAAWVADVQDACILGLDFLRAIGGVLDLGKGFLILPDGKKVQLIPPPVCPASAAASTSTSETPADLPAEQRAGEEERLSAVRSIWSKNCEGLTPQQQESLWQVLREFSDIFALKESDVGLTHLVEHVIETGDAQPIKVRPRRLPLAHQEAADRELCEMMKAGIIEPSDSPWASAVVMVPKKNSPRMRFCVDYRPLNKVTKKDSYPLPRIDESLDLVAGSSWFSTLDLRSGYWQVPLSPESRPKTAFCTNRGLWQFKVLSFGLCNAPATFERLMDSVLAGVPRQRCLVYLDDLLVHGSSFDAALDALRQVLGRVAAAGLKLHPDKCHFMRREVEFLGHKLGQEGIGTLEEKIHTITEWPKPADQKQLKSFLGLASYYRRFVKGFSSIAAPLFRLLQKDRDFIWTQDCQQAFNTLRRSLTESPVLAPPDPTLPFVLDTDASNVGLGAVLSQVGPEGEKVVAYFSRVLNRSERRYCVTRRELLAVVAGVRHFKYYLCGTSFVIRTDHAALQWLMSFREPEGQVARWLEELQAFNFTVEHRAGTHHSNADALSRRPCAAAGCRYCEKREETERELTTMDGATQLTCRALLVVDTAEWRARQEQDTDLLPVLQWLEREERPLWDEVTGFSICTRGLWAKFTALRLKEGVLERAWKDPATGEERWQVVVPRLLRSAVLEACHGSTGSGHFGVSKTLRRLRQGYYWGQQRRDVEDFCHSCDACSSHKGPQDQSRAQLQQQPAGAPMERVAVDVMGPFPHTDRGNRYVLVAMDYFTKWPEAYAIPDQEAETVADVLVEGMFSRFGTAETLHSDQGRNFESKVFAAMCERLGIKKTRTTPLHPQSDGLVERFNRTLAQQLAILTSEHQQDWDYHLPLILMAYRSAVQDSTQCTPALLMLGRELRTPAELAFGKPPDAPEAPPGRDYARRLQDRLDSAHSYAREQLAKAGLRQKRNYDITTKGRHFHAGELVWVYSPKRKKGRCPKLDSSWVGPCSVLERVGEVVYRVQLPPRGRKVALHRDRMAPYRGQSLPSFPEGRVQSSPDPAQRDPGRSCVPLPRTLHLKAPKLCVHPRGSGGQGGNVGYHPASETVLFPRDEELIAGGQCNDG</sequence>
<dbReference type="Gene3D" id="3.30.70.270">
    <property type="match status" value="2"/>
</dbReference>
<dbReference type="Pfam" id="PF17921">
    <property type="entry name" value="Integrase_H2C2"/>
    <property type="match status" value="1"/>
</dbReference>
<keyword evidence="11" id="KW-0695">RNA-directed DNA polymerase</keyword>
<feature type="region of interest" description="Disordered" evidence="14">
    <location>
        <begin position="846"/>
        <end position="865"/>
    </location>
</feature>
<dbReference type="InterPro" id="IPR043502">
    <property type="entry name" value="DNA/RNA_pol_sf"/>
</dbReference>
<dbReference type="FunFam" id="3.10.20.370:FF:000001">
    <property type="entry name" value="Retrovirus-related Pol polyprotein from transposon 17.6-like protein"/>
    <property type="match status" value="1"/>
</dbReference>
<keyword evidence="4" id="KW-0548">Nucleotidyltransferase</keyword>
<dbReference type="PROSITE" id="PS50994">
    <property type="entry name" value="INTEGRASE"/>
    <property type="match status" value="1"/>
</dbReference>
<feature type="region of interest" description="Disordered" evidence="14">
    <location>
        <begin position="1"/>
        <end position="41"/>
    </location>
</feature>
<keyword evidence="3" id="KW-0808">Transferase</keyword>
<dbReference type="Pfam" id="PF00078">
    <property type="entry name" value="RVT_1"/>
    <property type="match status" value="1"/>
</dbReference>
<evidence type="ECO:0000256" key="5">
    <source>
        <dbReference type="ARBA" id="ARBA00022722"/>
    </source>
</evidence>
<evidence type="ECO:0000256" key="4">
    <source>
        <dbReference type="ARBA" id="ARBA00022695"/>
    </source>
</evidence>
<dbReference type="InterPro" id="IPR041577">
    <property type="entry name" value="RT_RNaseH_2"/>
</dbReference>
<dbReference type="SUPFAM" id="SSF53098">
    <property type="entry name" value="Ribonuclease H-like"/>
    <property type="match status" value="1"/>
</dbReference>